<name>A0AAT9GKF8_9BACT</name>
<evidence type="ECO:0000259" key="1">
    <source>
        <dbReference type="Pfam" id="PF04101"/>
    </source>
</evidence>
<dbReference type="Gene3D" id="3.40.50.2000">
    <property type="entry name" value="Glycogen Phosphorylase B"/>
    <property type="match status" value="1"/>
</dbReference>
<gene>
    <name evidence="2" type="ORF">KACHI17_19960</name>
</gene>
<feature type="domain" description="Glycosyl transferase family 28 C-terminal" evidence="1">
    <location>
        <begin position="223"/>
        <end position="310"/>
    </location>
</feature>
<protein>
    <submittedName>
        <fullName evidence="2">Glycosyltransferase</fullName>
    </submittedName>
</protein>
<dbReference type="AlphaFoldDB" id="A0AAT9GKF8"/>
<dbReference type="Pfam" id="PF04101">
    <property type="entry name" value="Glyco_tran_28_C"/>
    <property type="match status" value="1"/>
</dbReference>
<reference evidence="2" key="1">
    <citation type="submission" date="2024-02" db="EMBL/GenBank/DDBJ databases">
        <title>Sediminibacterium planktonica sp. nov. and Sediminibacterium longus sp. nov., isolated from surface lake and river water.</title>
        <authorList>
            <person name="Watanabe K."/>
            <person name="Takemine S."/>
            <person name="Ishii Y."/>
            <person name="Ogata Y."/>
            <person name="Shindo C."/>
            <person name="Suda W."/>
        </authorList>
    </citation>
    <scope>NUCLEOTIDE SEQUENCE</scope>
    <source>
        <strain evidence="2">KACHI17</strain>
    </source>
</reference>
<accession>A0AAT9GKF8</accession>
<dbReference type="EMBL" id="AP029612">
    <property type="protein sequence ID" value="BFG71115.1"/>
    <property type="molecule type" value="Genomic_DNA"/>
</dbReference>
<dbReference type="SUPFAM" id="SSF53756">
    <property type="entry name" value="UDP-Glycosyltransferase/glycogen phosphorylase"/>
    <property type="match status" value="1"/>
</dbReference>
<sequence length="339" mass="38385">MIRALNRAGYRVYIASHGPQQTLLQKEFPENTFLSLPGYQVRYSRSKGWLPFKIMQQLPAILRIVQWEHRWLDKAIEQYGIDLVISDNRYGLWTKKCPTVFITHQLQIKAPFAWLERLIQKIHYRFIERFSACWVPDQESGDGLAGTLSHPIKKPAIPVTYIGLLSRFQKGNHSNEKQITVLLSGPEPQRTILEEQIIAQISSVQQSVLLVRGLPAATNSIKVPSTIKAVNHLTAEDMQTVLQNSALVIARSGYSSLMDFSRLHCTTILIPTPGQTEQVYLAKRCAEKGYAVYADQSDLDLINAITKTVDQNIVFPSFHFFEEADLQRLIAALPIKASS</sequence>
<proteinExistence type="predicted"/>
<dbReference type="InterPro" id="IPR007235">
    <property type="entry name" value="Glyco_trans_28_C"/>
</dbReference>
<organism evidence="2">
    <name type="scientific">Sediminibacterium sp. KACHI17</name>
    <dbReference type="NCBI Taxonomy" id="1751071"/>
    <lineage>
        <taxon>Bacteria</taxon>
        <taxon>Pseudomonadati</taxon>
        <taxon>Bacteroidota</taxon>
        <taxon>Chitinophagia</taxon>
        <taxon>Chitinophagales</taxon>
        <taxon>Chitinophagaceae</taxon>
        <taxon>Sediminibacterium</taxon>
    </lineage>
</organism>
<dbReference type="GO" id="GO:0016758">
    <property type="term" value="F:hexosyltransferase activity"/>
    <property type="evidence" value="ECO:0007669"/>
    <property type="project" value="InterPro"/>
</dbReference>
<evidence type="ECO:0000313" key="2">
    <source>
        <dbReference type="EMBL" id="BFG71115.1"/>
    </source>
</evidence>
<dbReference type="RefSeq" id="WP_353548751.1">
    <property type="nucleotide sequence ID" value="NZ_AP029612.1"/>
</dbReference>